<keyword evidence="4" id="KW-0804">Transcription</keyword>
<dbReference type="SUPFAM" id="SSF52172">
    <property type="entry name" value="CheY-like"/>
    <property type="match status" value="1"/>
</dbReference>
<evidence type="ECO:0000256" key="5">
    <source>
        <dbReference type="PROSITE-ProRule" id="PRU00169"/>
    </source>
</evidence>
<dbReference type="InterPro" id="IPR002197">
    <property type="entry name" value="HTH_Fis"/>
</dbReference>
<dbReference type="AlphaFoldDB" id="A0A1D8IJV6"/>
<dbReference type="PROSITE" id="PS00676">
    <property type="entry name" value="SIGMA54_INTERACT_2"/>
    <property type="match status" value="1"/>
</dbReference>
<dbReference type="InterPro" id="IPR025943">
    <property type="entry name" value="Sigma_54_int_dom_ATP-bd_2"/>
</dbReference>
<dbReference type="Proteomes" id="UP000095401">
    <property type="component" value="Chromosome"/>
</dbReference>
<dbReference type="Pfam" id="PF00158">
    <property type="entry name" value="Sigma54_activat"/>
    <property type="match status" value="1"/>
</dbReference>
<dbReference type="Gene3D" id="3.40.50.2300">
    <property type="match status" value="1"/>
</dbReference>
<dbReference type="Gene3D" id="1.10.10.60">
    <property type="entry name" value="Homeodomain-like"/>
    <property type="match status" value="1"/>
</dbReference>
<dbReference type="KEGG" id="aprs:BI364_00840"/>
<evidence type="ECO:0008006" key="10">
    <source>
        <dbReference type="Google" id="ProtNLM"/>
    </source>
</evidence>
<keyword evidence="9" id="KW-1185">Reference proteome</keyword>
<dbReference type="Pfam" id="PF00072">
    <property type="entry name" value="Response_reg"/>
    <property type="match status" value="1"/>
</dbReference>
<dbReference type="SUPFAM" id="SSF52540">
    <property type="entry name" value="P-loop containing nucleoside triphosphate hydrolases"/>
    <property type="match status" value="1"/>
</dbReference>
<dbReference type="InterPro" id="IPR001789">
    <property type="entry name" value="Sig_transdc_resp-reg_receiver"/>
</dbReference>
<dbReference type="SMART" id="SM00382">
    <property type="entry name" value="AAA"/>
    <property type="match status" value="1"/>
</dbReference>
<feature type="modified residue" description="4-aspartylphosphate" evidence="5">
    <location>
        <position position="52"/>
    </location>
</feature>
<dbReference type="PROSITE" id="PS50110">
    <property type="entry name" value="RESPONSE_REGULATORY"/>
    <property type="match status" value="1"/>
</dbReference>
<evidence type="ECO:0000256" key="3">
    <source>
        <dbReference type="ARBA" id="ARBA00023015"/>
    </source>
</evidence>
<feature type="domain" description="Sigma-54 factor interaction" evidence="6">
    <location>
        <begin position="141"/>
        <end position="371"/>
    </location>
</feature>
<dbReference type="InterPro" id="IPR025662">
    <property type="entry name" value="Sigma_54_int_dom_ATP-bd_1"/>
</dbReference>
<organism evidence="8 9">
    <name type="scientific">Acidihalobacter yilgarnensis</name>
    <dbReference type="NCBI Taxonomy" id="2819280"/>
    <lineage>
        <taxon>Bacteria</taxon>
        <taxon>Pseudomonadati</taxon>
        <taxon>Pseudomonadota</taxon>
        <taxon>Gammaproteobacteria</taxon>
        <taxon>Chromatiales</taxon>
        <taxon>Ectothiorhodospiraceae</taxon>
        <taxon>Acidihalobacter</taxon>
    </lineage>
</organism>
<evidence type="ECO:0000256" key="4">
    <source>
        <dbReference type="ARBA" id="ARBA00023163"/>
    </source>
</evidence>
<dbReference type="Gene3D" id="1.10.8.60">
    <property type="match status" value="1"/>
</dbReference>
<dbReference type="InterPro" id="IPR058031">
    <property type="entry name" value="AAA_lid_NorR"/>
</dbReference>
<dbReference type="Pfam" id="PF25601">
    <property type="entry name" value="AAA_lid_14"/>
    <property type="match status" value="1"/>
</dbReference>
<dbReference type="CDD" id="cd00009">
    <property type="entry name" value="AAA"/>
    <property type="match status" value="1"/>
</dbReference>
<dbReference type="InterPro" id="IPR002078">
    <property type="entry name" value="Sigma_54_int"/>
</dbReference>
<dbReference type="Gene3D" id="3.40.50.300">
    <property type="entry name" value="P-loop containing nucleotide triphosphate hydrolases"/>
    <property type="match status" value="1"/>
</dbReference>
<dbReference type="InterPro" id="IPR009057">
    <property type="entry name" value="Homeodomain-like_sf"/>
</dbReference>
<dbReference type="GO" id="GO:0000160">
    <property type="term" value="P:phosphorelay signal transduction system"/>
    <property type="evidence" value="ECO:0007669"/>
    <property type="project" value="InterPro"/>
</dbReference>
<evidence type="ECO:0000256" key="2">
    <source>
        <dbReference type="ARBA" id="ARBA00022840"/>
    </source>
</evidence>
<reference evidence="9" key="1">
    <citation type="submission" date="2016-09" db="EMBL/GenBank/DDBJ databases">
        <title>Acidihalobacter prosperus F5.</title>
        <authorList>
            <person name="Khaleque H.N."/>
            <person name="Ramsay J.P."/>
            <person name="Kaksonen A.H."/>
            <person name="Boxall N.J."/>
            <person name="Watkin E.L.J."/>
        </authorList>
    </citation>
    <scope>NUCLEOTIDE SEQUENCE [LARGE SCALE GENOMIC DNA]</scope>
    <source>
        <strain evidence="9">F5</strain>
    </source>
</reference>
<gene>
    <name evidence="8" type="ORF">BI364_00840</name>
</gene>
<dbReference type="PROSITE" id="PS00675">
    <property type="entry name" value="SIGMA54_INTERACT_1"/>
    <property type="match status" value="1"/>
</dbReference>
<evidence type="ECO:0000256" key="1">
    <source>
        <dbReference type="ARBA" id="ARBA00022741"/>
    </source>
</evidence>
<dbReference type="PANTHER" id="PTHR32071">
    <property type="entry name" value="TRANSCRIPTIONAL REGULATORY PROTEIN"/>
    <property type="match status" value="1"/>
</dbReference>
<keyword evidence="1" id="KW-0547">Nucleotide-binding</keyword>
<keyword evidence="2" id="KW-0067">ATP-binding</keyword>
<feature type="domain" description="Response regulatory" evidence="7">
    <location>
        <begin position="3"/>
        <end position="117"/>
    </location>
</feature>
<dbReference type="PROSITE" id="PS50045">
    <property type="entry name" value="SIGMA54_INTERACT_4"/>
    <property type="match status" value="1"/>
</dbReference>
<evidence type="ECO:0000259" key="6">
    <source>
        <dbReference type="PROSITE" id="PS50045"/>
    </source>
</evidence>
<keyword evidence="3" id="KW-0805">Transcription regulation</keyword>
<dbReference type="GO" id="GO:0043565">
    <property type="term" value="F:sequence-specific DNA binding"/>
    <property type="evidence" value="ECO:0007669"/>
    <property type="project" value="InterPro"/>
</dbReference>
<sequence>MANILVVDDEPNIRRTLRMLLEKEGHNVADASSSAQALAIVAEQHIDLVMLDLRLGTEDGLDVLSRIRARGEHPEIVIVTAHAEVDEAVRAMKLGAYDYLVKPLAPDELLIRVGKILEKRAQSQELMQLREEAARRHEPYVASQSESMREIMRRVQRIARQDMPVLITGETGAGKEVIARLVHRLSTRAAKRFVAVNSCALTENLLDSELFGHVRGAFTGANTSQPGLFQEADGGTLFLDEIGDITQSLQAKLLRVLQEGEIRPVGSSKIAKVNVRVIAATNRDLWTLSETGEYRKDLLFRLGVIEIKIPPLRQRRDDIYALTDFFLARQNEKIDAGKPFEITPRARRKLYMYDWPGNVRELTSVLERSFALADGHVIDAEDIIINQNTAADSGGEPPHGMSLHEIEVAHIRRVMELCQSNQVKASKLLGISRSTLQRKLKYLNGSDD</sequence>
<dbReference type="RefSeq" id="WP_070077142.1">
    <property type="nucleotide sequence ID" value="NZ_CP017415.1"/>
</dbReference>
<dbReference type="GO" id="GO:0006355">
    <property type="term" value="P:regulation of DNA-templated transcription"/>
    <property type="evidence" value="ECO:0007669"/>
    <property type="project" value="InterPro"/>
</dbReference>
<proteinExistence type="predicted"/>
<dbReference type="Pfam" id="PF02954">
    <property type="entry name" value="HTH_8"/>
    <property type="match status" value="1"/>
</dbReference>
<evidence type="ECO:0000313" key="8">
    <source>
        <dbReference type="EMBL" id="AOU96748.1"/>
    </source>
</evidence>
<keyword evidence="5" id="KW-0597">Phosphoprotein</keyword>
<evidence type="ECO:0000313" key="9">
    <source>
        <dbReference type="Proteomes" id="UP000095401"/>
    </source>
</evidence>
<dbReference type="InterPro" id="IPR011006">
    <property type="entry name" value="CheY-like_superfamily"/>
</dbReference>
<dbReference type="InterPro" id="IPR003593">
    <property type="entry name" value="AAA+_ATPase"/>
</dbReference>
<dbReference type="SUPFAM" id="SSF46689">
    <property type="entry name" value="Homeodomain-like"/>
    <property type="match status" value="1"/>
</dbReference>
<name>A0A1D8IJV6_9GAMM</name>
<accession>A0A1D8IJV6</accession>
<dbReference type="FunFam" id="3.40.50.300:FF:000006">
    <property type="entry name" value="DNA-binding transcriptional regulator NtrC"/>
    <property type="match status" value="1"/>
</dbReference>
<dbReference type="GO" id="GO:0005524">
    <property type="term" value="F:ATP binding"/>
    <property type="evidence" value="ECO:0007669"/>
    <property type="project" value="UniProtKB-KW"/>
</dbReference>
<dbReference type="EMBL" id="CP017415">
    <property type="protein sequence ID" value="AOU96748.1"/>
    <property type="molecule type" value="Genomic_DNA"/>
</dbReference>
<protein>
    <recommendedName>
        <fullName evidence="10">Sigma-54-dependent Fis family transcriptional regulator</fullName>
    </recommendedName>
</protein>
<evidence type="ECO:0000259" key="7">
    <source>
        <dbReference type="PROSITE" id="PS50110"/>
    </source>
</evidence>
<dbReference type="InterPro" id="IPR027417">
    <property type="entry name" value="P-loop_NTPase"/>
</dbReference>
<dbReference type="SMART" id="SM00448">
    <property type="entry name" value="REC"/>
    <property type="match status" value="1"/>
</dbReference>